<protein>
    <submittedName>
        <fullName evidence="2">DegV family protein</fullName>
    </submittedName>
</protein>
<dbReference type="RefSeq" id="WP_235323943.1">
    <property type="nucleotide sequence ID" value="NZ_JAFBIT010000003.1"/>
</dbReference>
<organism evidence="2 3">
    <name type="scientific">Anaeromassilibacillus senegalensis</name>
    <dbReference type="NCBI Taxonomy" id="1673717"/>
    <lineage>
        <taxon>Bacteria</taxon>
        <taxon>Bacillati</taxon>
        <taxon>Bacillota</taxon>
        <taxon>Clostridia</taxon>
        <taxon>Eubacteriales</taxon>
        <taxon>Acutalibacteraceae</taxon>
        <taxon>Anaeromassilibacillus</taxon>
    </lineage>
</organism>
<dbReference type="Pfam" id="PF02645">
    <property type="entry name" value="DegV"/>
    <property type="match status" value="1"/>
</dbReference>
<dbReference type="Gene3D" id="3.30.1180.10">
    <property type="match status" value="1"/>
</dbReference>
<dbReference type="PROSITE" id="PS51482">
    <property type="entry name" value="DEGV"/>
    <property type="match status" value="1"/>
</dbReference>
<comment type="caution">
    <text evidence="2">The sequence shown here is derived from an EMBL/GenBank/DDBJ whole genome shotgun (WGS) entry which is preliminary data.</text>
</comment>
<keyword evidence="3" id="KW-1185">Reference proteome</keyword>
<accession>A0ABS9CP30</accession>
<keyword evidence="1" id="KW-0446">Lipid-binding</keyword>
<dbReference type="InterPro" id="IPR050270">
    <property type="entry name" value="DegV_domain_contain"/>
</dbReference>
<name>A0ABS9CP30_9FIRM</name>
<dbReference type="InterPro" id="IPR043168">
    <property type="entry name" value="DegV_C"/>
</dbReference>
<dbReference type="SUPFAM" id="SSF82549">
    <property type="entry name" value="DAK1/DegV-like"/>
    <property type="match status" value="1"/>
</dbReference>
<dbReference type="InterPro" id="IPR003797">
    <property type="entry name" value="DegV"/>
</dbReference>
<reference evidence="2 3" key="1">
    <citation type="submission" date="2020-12" db="EMBL/GenBank/DDBJ databases">
        <title>Whole genome sequences of gut porcine anaerobes.</title>
        <authorList>
            <person name="Kubasova T."/>
            <person name="Jahodarova E."/>
            <person name="Rychlik I."/>
        </authorList>
    </citation>
    <scope>NUCLEOTIDE SEQUENCE [LARGE SCALE GENOMIC DNA]</scope>
    <source>
        <strain evidence="2 3">An867</strain>
    </source>
</reference>
<evidence type="ECO:0000313" key="2">
    <source>
        <dbReference type="EMBL" id="MCF2652903.1"/>
    </source>
</evidence>
<evidence type="ECO:0000256" key="1">
    <source>
        <dbReference type="ARBA" id="ARBA00023121"/>
    </source>
</evidence>
<dbReference type="EMBL" id="JAFBIT010000003">
    <property type="protein sequence ID" value="MCF2652903.1"/>
    <property type="molecule type" value="Genomic_DNA"/>
</dbReference>
<dbReference type="PANTHER" id="PTHR33434">
    <property type="entry name" value="DEGV DOMAIN-CONTAINING PROTEIN DR_1986-RELATED"/>
    <property type="match status" value="1"/>
</dbReference>
<gene>
    <name evidence="2" type="ORF">JQM67_09850</name>
</gene>
<dbReference type="Proteomes" id="UP001299220">
    <property type="component" value="Unassembled WGS sequence"/>
</dbReference>
<dbReference type="NCBIfam" id="TIGR00762">
    <property type="entry name" value="DegV"/>
    <property type="match status" value="1"/>
</dbReference>
<dbReference type="Gene3D" id="3.40.50.10170">
    <property type="match status" value="1"/>
</dbReference>
<dbReference type="PANTHER" id="PTHR33434:SF2">
    <property type="entry name" value="FATTY ACID-BINDING PROTEIN TM_1468"/>
    <property type="match status" value="1"/>
</dbReference>
<evidence type="ECO:0000313" key="3">
    <source>
        <dbReference type="Proteomes" id="UP001299220"/>
    </source>
</evidence>
<proteinExistence type="predicted"/>
<sequence length="280" mass="30647">MKVKISADSTCDLSEALRAQYDVGITPLYIEKEGKNYRDGIDIVPQDIYDYVGSGQGVCRTAAVNVGDYLDVFTAYRKEYDAVIHFNISSEMSSCYQNACMAAQELTNVYVVDSRNLSTAIGLLVLEAAERAAAGEAPEKIAETMRETAEKVEASFVIDTLLYLQKGGRCSSLVALGANLLKLKPCIEVKDGKMGVGKKYRGKIGNCIEQYVRERLSGRDDLRRNRIFITHSGCAPEIVERVRGVIAECGGFDEVLETTAGCTISNHCGPNTLGVLFIRK</sequence>